<gene>
    <name evidence="2" type="ORF">OZSIB_2573</name>
</gene>
<evidence type="ECO:0000313" key="3">
    <source>
        <dbReference type="Proteomes" id="UP000252355"/>
    </source>
</evidence>
<reference evidence="2 3" key="1">
    <citation type="submission" date="2018-05" db="EMBL/GenBank/DDBJ databases">
        <title>A metagenomic window into the 2 km-deep terrestrial subsurface aquifer revealed taxonomically and functionally diverse microbial community comprising novel uncultured bacterial lineages.</title>
        <authorList>
            <person name="Kadnikov V.V."/>
            <person name="Mardanov A.V."/>
            <person name="Beletsky A.V."/>
            <person name="Banks D."/>
            <person name="Pimenov N.V."/>
            <person name="Frank Y.A."/>
            <person name="Karnachuk O.V."/>
            <person name="Ravin N.V."/>
        </authorList>
    </citation>
    <scope>NUCLEOTIDE SEQUENCE [LARGE SCALE GENOMIC DNA]</scope>
    <source>
        <strain evidence="2">BY5</strain>
    </source>
</reference>
<protein>
    <recommendedName>
        <fullName evidence="1">IstB-like ATP-binding domain-containing protein</fullName>
    </recommendedName>
</protein>
<evidence type="ECO:0000259" key="1">
    <source>
        <dbReference type="Pfam" id="PF01695"/>
    </source>
</evidence>
<dbReference type="EMBL" id="QOQW01000032">
    <property type="protein sequence ID" value="RCK77804.1"/>
    <property type="molecule type" value="Genomic_DNA"/>
</dbReference>
<name>A0A367ZI83_9BACT</name>
<comment type="caution">
    <text evidence="2">The sequence shown here is derived from an EMBL/GenBank/DDBJ whole genome shotgun (WGS) entry which is preliminary data.</text>
</comment>
<dbReference type="Pfam" id="PF01695">
    <property type="entry name" value="IstB_IS21"/>
    <property type="match status" value="1"/>
</dbReference>
<organism evidence="2 3">
    <name type="scientific">Candidatus Ozemobacter sibiricus</name>
    <dbReference type="NCBI Taxonomy" id="2268124"/>
    <lineage>
        <taxon>Bacteria</taxon>
        <taxon>Candidatus Ozemobacteria</taxon>
        <taxon>Candidatus Ozemobacterales</taxon>
        <taxon>Candidatus Ozemobacteraceae</taxon>
        <taxon>Candidatus Ozemobacter</taxon>
    </lineage>
</organism>
<dbReference type="InterPro" id="IPR027417">
    <property type="entry name" value="P-loop_NTPase"/>
</dbReference>
<sequence length="53" mass="6094">MIDEVGFDRIEQEEARPAALFCKVIEKRYGKSSTILTTNIDFQQLGTTWAIRC</sequence>
<dbReference type="GO" id="GO:0005524">
    <property type="term" value="F:ATP binding"/>
    <property type="evidence" value="ECO:0007669"/>
    <property type="project" value="InterPro"/>
</dbReference>
<proteinExistence type="predicted"/>
<dbReference type="InterPro" id="IPR002611">
    <property type="entry name" value="IstB_ATP-bd"/>
</dbReference>
<feature type="domain" description="IstB-like ATP-binding" evidence="1">
    <location>
        <begin position="1"/>
        <end position="47"/>
    </location>
</feature>
<dbReference type="Proteomes" id="UP000252355">
    <property type="component" value="Unassembled WGS sequence"/>
</dbReference>
<evidence type="ECO:0000313" key="2">
    <source>
        <dbReference type="EMBL" id="RCK77804.1"/>
    </source>
</evidence>
<dbReference type="Gene3D" id="3.40.50.300">
    <property type="entry name" value="P-loop containing nucleotide triphosphate hydrolases"/>
    <property type="match status" value="1"/>
</dbReference>
<dbReference type="AlphaFoldDB" id="A0A367ZI83"/>
<accession>A0A367ZI83</accession>